<name>D5ULH5_CELFN</name>
<feature type="binding site" evidence="14">
    <location>
        <begin position="94"/>
        <end position="95"/>
    </location>
    <ligand>
        <name>NAD(+)</name>
        <dbReference type="ChEBI" id="CHEBI:57540"/>
    </ligand>
</feature>
<reference evidence="16 17" key="1">
    <citation type="journal article" date="2010" name="Stand. Genomic Sci.">
        <title>Complete genome sequence of Cellulomonas flavigena type strain (134).</title>
        <authorList>
            <person name="Abt B."/>
            <person name="Foster B."/>
            <person name="Lapidus A."/>
            <person name="Clum A."/>
            <person name="Sun H."/>
            <person name="Pukall R."/>
            <person name="Lucas S."/>
            <person name="Glavina Del Rio T."/>
            <person name="Nolan M."/>
            <person name="Tice H."/>
            <person name="Cheng J.F."/>
            <person name="Pitluck S."/>
            <person name="Liolios K."/>
            <person name="Ivanova N."/>
            <person name="Mavromatis K."/>
            <person name="Ovchinnikova G."/>
            <person name="Pati A."/>
            <person name="Goodwin L."/>
            <person name="Chen A."/>
            <person name="Palaniappan K."/>
            <person name="Land M."/>
            <person name="Hauser L."/>
            <person name="Chang Y.J."/>
            <person name="Jeffries C.D."/>
            <person name="Rohde M."/>
            <person name="Goker M."/>
            <person name="Woyke T."/>
            <person name="Bristow J."/>
            <person name="Eisen J.A."/>
            <person name="Markowitz V."/>
            <person name="Hugenholtz P."/>
            <person name="Kyrpides N.C."/>
            <person name="Klenk H.P."/>
        </authorList>
    </citation>
    <scope>NUCLEOTIDE SEQUENCE [LARGE SCALE GENOMIC DNA]</scope>
    <source>
        <strain evidence="17">ATCC 482 / DSM 20109 / BCRC 11376 / JCM 18109 / NBRC 3775 / NCIMB 8073 / NRS 134</strain>
    </source>
</reference>
<dbReference type="Proteomes" id="UP000000849">
    <property type="component" value="Chromosome"/>
</dbReference>
<evidence type="ECO:0000259" key="15">
    <source>
        <dbReference type="PROSITE" id="PS50172"/>
    </source>
</evidence>
<dbReference type="Pfam" id="PF01653">
    <property type="entry name" value="DNA_ligase_aden"/>
    <property type="match status" value="1"/>
</dbReference>
<comment type="function">
    <text evidence="1 14">DNA ligase that catalyzes the formation of phosphodiester linkages between 5'-phosphoryl and 3'-hydroxyl groups in double-stranded DNA using NAD as a coenzyme and as the energy source for the reaction. It is essential for DNA replication and repair of damaged DNA.</text>
</comment>
<dbReference type="NCBIfam" id="NF005932">
    <property type="entry name" value="PRK07956.1"/>
    <property type="match status" value="1"/>
</dbReference>
<dbReference type="InterPro" id="IPR001679">
    <property type="entry name" value="DNA_ligase"/>
</dbReference>
<feature type="binding site" evidence="14">
    <location>
        <position position="429"/>
    </location>
    <ligand>
        <name>Zn(2+)</name>
        <dbReference type="ChEBI" id="CHEBI:29105"/>
    </ligand>
</feature>
<keyword evidence="5 14" id="KW-0235">DNA replication</keyword>
<evidence type="ECO:0000256" key="9">
    <source>
        <dbReference type="ARBA" id="ARBA00022842"/>
    </source>
</evidence>
<dbReference type="InterPro" id="IPR004149">
    <property type="entry name" value="Znf_DNAligase_C4"/>
</dbReference>
<dbReference type="Gene3D" id="1.10.287.610">
    <property type="entry name" value="Helix hairpin bin"/>
    <property type="match status" value="1"/>
</dbReference>
<dbReference type="PANTHER" id="PTHR23389:SF9">
    <property type="entry name" value="DNA LIGASE"/>
    <property type="match status" value="1"/>
</dbReference>
<dbReference type="FunFam" id="3.40.50.10190:FF:000054">
    <property type="entry name" value="DNA ligase"/>
    <property type="match status" value="1"/>
</dbReference>
<feature type="binding site" evidence="14">
    <location>
        <begin position="45"/>
        <end position="49"/>
    </location>
    <ligand>
        <name>NAD(+)</name>
        <dbReference type="ChEBI" id="CHEBI:57540"/>
    </ligand>
</feature>
<dbReference type="Gene3D" id="3.30.470.30">
    <property type="entry name" value="DNA ligase/mRNA capping enzyme"/>
    <property type="match status" value="1"/>
</dbReference>
<dbReference type="InterPro" id="IPR018239">
    <property type="entry name" value="DNA_ligase_AS"/>
</dbReference>
<evidence type="ECO:0000256" key="11">
    <source>
        <dbReference type="ARBA" id="ARBA00023204"/>
    </source>
</evidence>
<dbReference type="GO" id="GO:0006260">
    <property type="term" value="P:DNA replication"/>
    <property type="evidence" value="ECO:0007669"/>
    <property type="project" value="UniProtKB-KW"/>
</dbReference>
<evidence type="ECO:0000256" key="7">
    <source>
        <dbReference type="ARBA" id="ARBA00022763"/>
    </source>
</evidence>
<dbReference type="SUPFAM" id="SSF52113">
    <property type="entry name" value="BRCT domain"/>
    <property type="match status" value="1"/>
</dbReference>
<feature type="binding site" evidence="14">
    <location>
        <position position="126"/>
    </location>
    <ligand>
        <name>NAD(+)</name>
        <dbReference type="ChEBI" id="CHEBI:57540"/>
    </ligand>
</feature>
<evidence type="ECO:0000256" key="2">
    <source>
        <dbReference type="ARBA" id="ARBA00012722"/>
    </source>
</evidence>
<keyword evidence="6 14" id="KW-0479">Metal-binding</keyword>
<dbReference type="CDD" id="cd17748">
    <property type="entry name" value="BRCT_DNA_ligase_like"/>
    <property type="match status" value="1"/>
</dbReference>
<keyword evidence="9 14" id="KW-0460">Magnesium</keyword>
<keyword evidence="11 14" id="KW-0234">DNA repair</keyword>
<proteinExistence type="inferred from homology"/>
<feature type="binding site" evidence="14">
    <location>
        <position position="448"/>
    </location>
    <ligand>
        <name>Zn(2+)</name>
        <dbReference type="ChEBI" id="CHEBI:29105"/>
    </ligand>
</feature>
<dbReference type="SMART" id="SM00292">
    <property type="entry name" value="BRCT"/>
    <property type="match status" value="1"/>
</dbReference>
<sequence length="824" mass="88512">MSDTTPATDVQDVPAEVRHRWTALAEQIRADQFAYYVRDAPSSSDAAYDERMRELERLEDEHPGLRTPDSPTQQVGGTFSTEFTAVDHVERMLSLDNAFSREDLVAWAERVQRDLESTVPVEYLCELKIDGLAIALLYEKGRLVRAATRGDGRTGEDVTLNVRTISTIPDVLGGDPATHPDVIEIRGEVFLPVDAFRALNEAQVAAGRAPFANPRNAAAGSLRQKDPRVTAARPLRMYAHGIGALTWGDGRGTGIDRQSQVYDLLAGWGVPTSTHTRVVGSLDEVWDRVAHFGEHRHDVEHEIDGVVVKVDDIALQRRLGATSRAPRWAIAYKYPPEEVNTRLLAIELGIGRTGRATPFAVMEPVLVAGSTVRQATLHNQDVVKVKGVRVGDMVVLRKAGDVIPEIVGPAPQAPDDDVPRVEWHMPADCPECGTPLRPMREGDVDLRCPNAQGCPAQVRGRLEHIGSRGAFDIEVLGEVTAAALTQPEVPEVPPVPNEAYLFDLVGYPADAPPEEVERVRSASLARLAEVEVVVRDAETGLPKEDADGTVRRRTPFRRTLKHTRAQRAAAEAAGRTLPDWEPSEAARTLLDQLDLAKTKELWRAIVALSIRHVGPTAARALAQEFGSMAALRAVVDPTARGAVDAPQEAVDGGAVADDAVEGSIADEDGAPAADAAAVARLAGVEGVGPTIARSLLDWFAEPWHREIVDRWAAAGVVMQDAVDESTPRTLEGVTVVVTGSLERFSRDGAKEAILGRGGKASGSVSRKTDFVVVGENAGSKETKARELGLRILDEAGFEALLAHGPGAVVPPDEASAASDAADAG</sequence>
<dbReference type="Gene3D" id="6.20.10.30">
    <property type="match status" value="1"/>
</dbReference>
<dbReference type="Gene3D" id="2.40.50.140">
    <property type="entry name" value="Nucleic acid-binding proteins"/>
    <property type="match status" value="1"/>
</dbReference>
<dbReference type="GO" id="GO:0006281">
    <property type="term" value="P:DNA repair"/>
    <property type="evidence" value="ECO:0007669"/>
    <property type="project" value="UniProtKB-KW"/>
</dbReference>
<evidence type="ECO:0000256" key="14">
    <source>
        <dbReference type="HAMAP-Rule" id="MF_01588"/>
    </source>
</evidence>
<organism evidence="16 17">
    <name type="scientific">Cellulomonas flavigena (strain ATCC 482 / DSM 20109 / BCRC 11376 / JCM 18109 / NBRC 3775 / NCIMB 8073 / NRS 134)</name>
    <dbReference type="NCBI Taxonomy" id="446466"/>
    <lineage>
        <taxon>Bacteria</taxon>
        <taxon>Bacillati</taxon>
        <taxon>Actinomycetota</taxon>
        <taxon>Actinomycetes</taxon>
        <taxon>Micrococcales</taxon>
        <taxon>Cellulomonadaceae</taxon>
        <taxon>Cellulomonas</taxon>
    </lineage>
</organism>
<keyword evidence="4 14" id="KW-0436">Ligase</keyword>
<keyword evidence="17" id="KW-1185">Reference proteome</keyword>
<feature type="binding site" evidence="14">
    <location>
        <position position="454"/>
    </location>
    <ligand>
        <name>Zn(2+)</name>
        <dbReference type="ChEBI" id="CHEBI:29105"/>
    </ligand>
</feature>
<evidence type="ECO:0000256" key="12">
    <source>
        <dbReference type="ARBA" id="ARBA00034005"/>
    </source>
</evidence>
<feature type="binding site" evidence="14">
    <location>
        <position position="333"/>
    </location>
    <ligand>
        <name>NAD(+)</name>
        <dbReference type="ChEBI" id="CHEBI:57540"/>
    </ligand>
</feature>
<dbReference type="InterPro" id="IPR001357">
    <property type="entry name" value="BRCT_dom"/>
</dbReference>
<dbReference type="Gene3D" id="3.40.50.10190">
    <property type="entry name" value="BRCT domain"/>
    <property type="match status" value="1"/>
</dbReference>
<dbReference type="RefSeq" id="WP_013116351.1">
    <property type="nucleotide sequence ID" value="NC_014151.1"/>
</dbReference>
<evidence type="ECO:0000256" key="5">
    <source>
        <dbReference type="ARBA" id="ARBA00022705"/>
    </source>
</evidence>
<evidence type="ECO:0000256" key="8">
    <source>
        <dbReference type="ARBA" id="ARBA00022833"/>
    </source>
</evidence>
<dbReference type="AlphaFoldDB" id="D5ULH5"/>
<keyword evidence="7 14" id="KW-0227">DNA damage</keyword>
<comment type="catalytic activity">
    <reaction evidence="12 14">
        <text>NAD(+) + (deoxyribonucleotide)n-3'-hydroxyl + 5'-phospho-(deoxyribonucleotide)m = (deoxyribonucleotide)n+m + AMP + beta-nicotinamide D-nucleotide.</text>
        <dbReference type="EC" id="6.5.1.2"/>
    </reaction>
</comment>
<dbReference type="PROSITE" id="PS01055">
    <property type="entry name" value="DNA_LIGASE_N1"/>
    <property type="match status" value="1"/>
</dbReference>
<dbReference type="Gene3D" id="1.10.150.20">
    <property type="entry name" value="5' to 3' exonuclease, C-terminal subdomain"/>
    <property type="match status" value="2"/>
</dbReference>
<dbReference type="SUPFAM" id="SSF50249">
    <property type="entry name" value="Nucleic acid-binding proteins"/>
    <property type="match status" value="1"/>
</dbReference>
<dbReference type="SUPFAM" id="SSF47781">
    <property type="entry name" value="RuvA domain 2-like"/>
    <property type="match status" value="2"/>
</dbReference>
<feature type="binding site" evidence="14">
    <location>
        <position position="309"/>
    </location>
    <ligand>
        <name>NAD(+)</name>
        <dbReference type="ChEBI" id="CHEBI:57540"/>
    </ligand>
</feature>
<dbReference type="InterPro" id="IPR036420">
    <property type="entry name" value="BRCT_dom_sf"/>
</dbReference>
<evidence type="ECO:0000256" key="10">
    <source>
        <dbReference type="ARBA" id="ARBA00023027"/>
    </source>
</evidence>
<dbReference type="NCBIfam" id="TIGR00575">
    <property type="entry name" value="dnlj"/>
    <property type="match status" value="1"/>
</dbReference>
<keyword evidence="8 14" id="KW-0862">Zinc</keyword>
<dbReference type="FunFam" id="3.30.470.30:FF:000001">
    <property type="entry name" value="DNA ligase"/>
    <property type="match status" value="1"/>
</dbReference>
<dbReference type="OrthoDB" id="9759736at2"/>
<dbReference type="PIRSF" id="PIRSF001604">
    <property type="entry name" value="LigA"/>
    <property type="match status" value="1"/>
</dbReference>
<dbReference type="InterPro" id="IPR010994">
    <property type="entry name" value="RuvA_2-like"/>
</dbReference>
<evidence type="ECO:0000313" key="16">
    <source>
        <dbReference type="EMBL" id="ADG74017.1"/>
    </source>
</evidence>
<evidence type="ECO:0000313" key="17">
    <source>
        <dbReference type="Proteomes" id="UP000000849"/>
    </source>
</evidence>
<feature type="binding site" evidence="14">
    <location>
        <position position="188"/>
    </location>
    <ligand>
        <name>NAD(+)</name>
        <dbReference type="ChEBI" id="CHEBI:57540"/>
    </ligand>
</feature>
<dbReference type="GO" id="GO:0005829">
    <property type="term" value="C:cytosol"/>
    <property type="evidence" value="ECO:0007669"/>
    <property type="project" value="TreeGrafter"/>
</dbReference>
<dbReference type="EMBL" id="CP001964">
    <property type="protein sequence ID" value="ADG74017.1"/>
    <property type="molecule type" value="Genomic_DNA"/>
</dbReference>
<dbReference type="FunFam" id="2.40.50.140:FF:000012">
    <property type="entry name" value="DNA ligase"/>
    <property type="match status" value="1"/>
</dbReference>
<dbReference type="HAMAP" id="MF_01588">
    <property type="entry name" value="DNA_ligase_A"/>
    <property type="match status" value="1"/>
</dbReference>
<keyword evidence="10 14" id="KW-0520">NAD</keyword>
<dbReference type="SMART" id="SM00278">
    <property type="entry name" value="HhH1"/>
    <property type="match status" value="2"/>
</dbReference>
<comment type="similarity">
    <text evidence="13 14">Belongs to the NAD-dependent DNA ligase family. LigA subfamily.</text>
</comment>
<dbReference type="InterPro" id="IPR041663">
    <property type="entry name" value="DisA/LigA_HHH"/>
</dbReference>
<dbReference type="HOGENOM" id="CLU_007764_2_1_11"/>
<evidence type="ECO:0000256" key="13">
    <source>
        <dbReference type="ARBA" id="ARBA00060881"/>
    </source>
</evidence>
<dbReference type="eggNOG" id="COG0272">
    <property type="taxonomic scope" value="Bacteria"/>
</dbReference>
<protein>
    <recommendedName>
        <fullName evidence="3 14">DNA ligase</fullName>
        <ecNumber evidence="2 14">6.5.1.2</ecNumber>
    </recommendedName>
    <alternativeName>
        <fullName evidence="14">Polydeoxyribonucleotide synthase [NAD(+)]</fullName>
    </alternativeName>
</protein>
<evidence type="ECO:0000256" key="6">
    <source>
        <dbReference type="ARBA" id="ARBA00022723"/>
    </source>
</evidence>
<dbReference type="PROSITE" id="PS50172">
    <property type="entry name" value="BRCT"/>
    <property type="match status" value="1"/>
</dbReference>
<dbReference type="Pfam" id="PF03120">
    <property type="entry name" value="OB_DNA_ligase"/>
    <property type="match status" value="1"/>
</dbReference>
<keyword evidence="14" id="KW-0464">Manganese</keyword>
<gene>
    <name evidence="14" type="primary">ligA</name>
    <name evidence="16" type="ordered locus">Cfla_1113</name>
</gene>
<evidence type="ECO:0000256" key="3">
    <source>
        <dbReference type="ARBA" id="ARBA00013308"/>
    </source>
</evidence>
<dbReference type="KEGG" id="cfl:Cfla_1113"/>
<dbReference type="Pfam" id="PF03119">
    <property type="entry name" value="DNA_ligase_ZBD"/>
    <property type="match status" value="1"/>
</dbReference>
<feature type="binding site" evidence="14">
    <location>
        <position position="432"/>
    </location>
    <ligand>
        <name>Zn(2+)</name>
        <dbReference type="ChEBI" id="CHEBI:29105"/>
    </ligand>
</feature>
<evidence type="ECO:0000256" key="4">
    <source>
        <dbReference type="ARBA" id="ARBA00022598"/>
    </source>
</evidence>
<dbReference type="Pfam" id="PF00533">
    <property type="entry name" value="BRCT"/>
    <property type="match status" value="1"/>
</dbReference>
<dbReference type="EC" id="6.5.1.2" evidence="2 14"/>
<dbReference type="InterPro" id="IPR013839">
    <property type="entry name" value="DNAligase_adenylation"/>
</dbReference>
<dbReference type="Pfam" id="PF12826">
    <property type="entry name" value="HHH_2"/>
    <property type="match status" value="1"/>
</dbReference>
<dbReference type="InterPro" id="IPR003583">
    <property type="entry name" value="Hlx-hairpin-Hlx_DNA-bd_motif"/>
</dbReference>
<dbReference type="GO" id="GO:0003911">
    <property type="term" value="F:DNA ligase (NAD+) activity"/>
    <property type="evidence" value="ECO:0007669"/>
    <property type="project" value="UniProtKB-UniRule"/>
</dbReference>
<feature type="binding site" evidence="14">
    <location>
        <position position="149"/>
    </location>
    <ligand>
        <name>NAD(+)</name>
        <dbReference type="ChEBI" id="CHEBI:57540"/>
    </ligand>
</feature>
<dbReference type="InterPro" id="IPR004150">
    <property type="entry name" value="NAD_DNA_ligase_OB"/>
</dbReference>
<dbReference type="SUPFAM" id="SSF56091">
    <property type="entry name" value="DNA ligase/mRNA capping enzyme, catalytic domain"/>
    <property type="match status" value="1"/>
</dbReference>
<feature type="domain" description="BRCT" evidence="15">
    <location>
        <begin position="725"/>
        <end position="794"/>
    </location>
</feature>
<dbReference type="GO" id="GO:0003677">
    <property type="term" value="F:DNA binding"/>
    <property type="evidence" value="ECO:0007669"/>
    <property type="project" value="InterPro"/>
</dbReference>
<dbReference type="SMART" id="SM00532">
    <property type="entry name" value="LIGANc"/>
    <property type="match status" value="1"/>
</dbReference>
<dbReference type="CDD" id="cd00114">
    <property type="entry name" value="LIGANc"/>
    <property type="match status" value="1"/>
</dbReference>
<dbReference type="GO" id="GO:0046872">
    <property type="term" value="F:metal ion binding"/>
    <property type="evidence" value="ECO:0007669"/>
    <property type="project" value="UniProtKB-KW"/>
</dbReference>
<dbReference type="InterPro" id="IPR013840">
    <property type="entry name" value="DNAligase_N"/>
</dbReference>
<accession>D5ULH5</accession>
<dbReference type="STRING" id="446466.Cfla_1113"/>
<dbReference type="PANTHER" id="PTHR23389">
    <property type="entry name" value="CHROMOSOME TRANSMISSION FIDELITY FACTOR 18"/>
    <property type="match status" value="1"/>
</dbReference>
<feature type="active site" description="N6-AMP-lysine intermediate" evidence="14">
    <location>
        <position position="128"/>
    </location>
</feature>
<dbReference type="InterPro" id="IPR012340">
    <property type="entry name" value="NA-bd_OB-fold"/>
</dbReference>
<evidence type="ECO:0000256" key="1">
    <source>
        <dbReference type="ARBA" id="ARBA00004067"/>
    </source>
</evidence>
<comment type="cofactor">
    <cofactor evidence="14">
        <name>Mg(2+)</name>
        <dbReference type="ChEBI" id="CHEBI:18420"/>
    </cofactor>
    <cofactor evidence="14">
        <name>Mn(2+)</name>
        <dbReference type="ChEBI" id="CHEBI:29035"/>
    </cofactor>
</comment>